<accession>A0A8S5VCX8</accession>
<sequence>MGSVYSIYSQMKFKDKNKAIKILQAKISRGKEEHTDYGLDTYRKSENLDINDIDDLIAVFIGIGRMFDVANDDNGWTTYSNGFDATYGWESVMMEMFEELAPVLEDGSDLFINCDDGVDVLVIKDGKCIQEK</sequence>
<name>A0A8S5VCX8_9CAUD</name>
<protein>
    <submittedName>
        <fullName evidence="1">Uncharacterized protein</fullName>
    </submittedName>
</protein>
<organism evidence="1">
    <name type="scientific">Siphoviridae sp. ctDXu9</name>
    <dbReference type="NCBI Taxonomy" id="2825387"/>
    <lineage>
        <taxon>Viruses</taxon>
        <taxon>Duplodnaviria</taxon>
        <taxon>Heunggongvirae</taxon>
        <taxon>Uroviricota</taxon>
        <taxon>Caudoviricetes</taxon>
    </lineage>
</organism>
<proteinExistence type="predicted"/>
<dbReference type="EMBL" id="BK016244">
    <property type="protein sequence ID" value="DAG04542.1"/>
    <property type="molecule type" value="Genomic_DNA"/>
</dbReference>
<reference evidence="1" key="1">
    <citation type="journal article" date="2021" name="Proc. Natl. Acad. Sci. U.S.A.">
        <title>A Catalog of Tens of Thousands of Viruses from Human Metagenomes Reveals Hidden Associations with Chronic Diseases.</title>
        <authorList>
            <person name="Tisza M.J."/>
            <person name="Buck C.B."/>
        </authorList>
    </citation>
    <scope>NUCLEOTIDE SEQUENCE</scope>
    <source>
        <strain evidence="1">CtDXu9</strain>
    </source>
</reference>
<evidence type="ECO:0000313" key="1">
    <source>
        <dbReference type="EMBL" id="DAG04542.1"/>
    </source>
</evidence>